<organism evidence="1 2">
    <name type="scientific">Oidiodendron maius (strain Zn)</name>
    <dbReference type="NCBI Taxonomy" id="913774"/>
    <lineage>
        <taxon>Eukaryota</taxon>
        <taxon>Fungi</taxon>
        <taxon>Dikarya</taxon>
        <taxon>Ascomycota</taxon>
        <taxon>Pezizomycotina</taxon>
        <taxon>Leotiomycetes</taxon>
        <taxon>Leotiomycetes incertae sedis</taxon>
        <taxon>Myxotrichaceae</taxon>
        <taxon>Oidiodendron</taxon>
    </lineage>
</organism>
<dbReference type="AlphaFoldDB" id="A0A0C3CMV6"/>
<dbReference type="Proteomes" id="UP000054321">
    <property type="component" value="Unassembled WGS sequence"/>
</dbReference>
<dbReference type="HOGENOM" id="CLU_2278277_0_0_1"/>
<dbReference type="EMBL" id="KN832877">
    <property type="protein sequence ID" value="KIN00334.1"/>
    <property type="molecule type" value="Genomic_DNA"/>
</dbReference>
<accession>A0A0C3CMV6</accession>
<reference evidence="1 2" key="1">
    <citation type="submission" date="2014-04" db="EMBL/GenBank/DDBJ databases">
        <authorList>
            <consortium name="DOE Joint Genome Institute"/>
            <person name="Kuo A."/>
            <person name="Martino E."/>
            <person name="Perotto S."/>
            <person name="Kohler A."/>
            <person name="Nagy L.G."/>
            <person name="Floudas D."/>
            <person name="Copeland A."/>
            <person name="Barry K.W."/>
            <person name="Cichocki N."/>
            <person name="Veneault-Fourrey C."/>
            <person name="LaButti K."/>
            <person name="Lindquist E.A."/>
            <person name="Lipzen A."/>
            <person name="Lundell T."/>
            <person name="Morin E."/>
            <person name="Murat C."/>
            <person name="Sun H."/>
            <person name="Tunlid A."/>
            <person name="Henrissat B."/>
            <person name="Grigoriev I.V."/>
            <person name="Hibbett D.S."/>
            <person name="Martin F."/>
            <person name="Nordberg H.P."/>
            <person name="Cantor M.N."/>
            <person name="Hua S.X."/>
        </authorList>
    </citation>
    <scope>NUCLEOTIDE SEQUENCE [LARGE SCALE GENOMIC DNA]</scope>
    <source>
        <strain evidence="1 2">Zn</strain>
    </source>
</reference>
<keyword evidence="2" id="KW-1185">Reference proteome</keyword>
<reference evidence="2" key="2">
    <citation type="submission" date="2015-01" db="EMBL/GenBank/DDBJ databases">
        <title>Evolutionary Origins and Diversification of the Mycorrhizal Mutualists.</title>
        <authorList>
            <consortium name="DOE Joint Genome Institute"/>
            <consortium name="Mycorrhizal Genomics Consortium"/>
            <person name="Kohler A."/>
            <person name="Kuo A."/>
            <person name="Nagy L.G."/>
            <person name="Floudas D."/>
            <person name="Copeland A."/>
            <person name="Barry K.W."/>
            <person name="Cichocki N."/>
            <person name="Veneault-Fourrey C."/>
            <person name="LaButti K."/>
            <person name="Lindquist E.A."/>
            <person name="Lipzen A."/>
            <person name="Lundell T."/>
            <person name="Morin E."/>
            <person name="Murat C."/>
            <person name="Riley R."/>
            <person name="Ohm R."/>
            <person name="Sun H."/>
            <person name="Tunlid A."/>
            <person name="Henrissat B."/>
            <person name="Grigoriev I.V."/>
            <person name="Hibbett D.S."/>
            <person name="Martin F."/>
        </authorList>
    </citation>
    <scope>NUCLEOTIDE SEQUENCE [LARGE SCALE GENOMIC DNA]</scope>
    <source>
        <strain evidence="2">Zn</strain>
    </source>
</reference>
<name>A0A0C3CMV6_OIDMZ</name>
<evidence type="ECO:0000313" key="1">
    <source>
        <dbReference type="EMBL" id="KIN00334.1"/>
    </source>
</evidence>
<dbReference type="OrthoDB" id="5226159at2759"/>
<dbReference type="InParanoid" id="A0A0C3CMV6"/>
<proteinExistence type="predicted"/>
<gene>
    <name evidence="1" type="ORF">OIDMADRAFT_54931</name>
</gene>
<protein>
    <submittedName>
        <fullName evidence="1">Uncharacterized protein</fullName>
    </submittedName>
</protein>
<sequence length="102" mass="11232">MSCTQIRGFVSKVKRNCLETLGLKQKNYKTVNIGSPFNFQQGPPVDIPGFAEYDISLLREKAIASTAIANDNSNIEINTGSACFKSYSLNSRAIGQKRRDGK</sequence>
<evidence type="ECO:0000313" key="2">
    <source>
        <dbReference type="Proteomes" id="UP000054321"/>
    </source>
</evidence>